<dbReference type="InterPro" id="IPR000089">
    <property type="entry name" value="Biotin_lipoyl"/>
</dbReference>
<dbReference type="InterPro" id="IPR011053">
    <property type="entry name" value="Single_hybrid_motif"/>
</dbReference>
<dbReference type="EMBL" id="JBHRSV010000028">
    <property type="protein sequence ID" value="MFC2927371.1"/>
    <property type="molecule type" value="Genomic_DNA"/>
</dbReference>
<keyword evidence="5 9" id="KW-0276">Fatty acid metabolism</keyword>
<evidence type="ECO:0000256" key="2">
    <source>
        <dbReference type="ARBA" id="ARBA00005194"/>
    </source>
</evidence>
<evidence type="ECO:0000313" key="13">
    <source>
        <dbReference type="Proteomes" id="UP001595379"/>
    </source>
</evidence>
<sequence>MTTSSKSGSPLNAKLVRELAEILRETELTEIEVEKGDLRLRVARTVQAAPMVQHVAAPAPMAAAPAAAPAAPASQPSDPAQAPEGGDIPGSVPSPMVGTVYVRPNPEADAFAKAGDTVKEGDTILLIEAMKTFNPITAPRSGKLTHLFVTDAQPVEYGEALFAIS</sequence>
<feature type="compositionally biased region" description="Low complexity" evidence="10">
    <location>
        <begin position="59"/>
        <end position="83"/>
    </location>
</feature>
<evidence type="ECO:0000256" key="4">
    <source>
        <dbReference type="ARBA" id="ARBA00022516"/>
    </source>
</evidence>
<dbReference type="NCBIfam" id="TIGR00531">
    <property type="entry name" value="BCCP"/>
    <property type="match status" value="1"/>
</dbReference>
<dbReference type="PROSITE" id="PS00188">
    <property type="entry name" value="BIOTIN"/>
    <property type="match status" value="1"/>
</dbReference>
<name>A0ABV7A0Z1_9PROT</name>
<dbReference type="PANTHER" id="PTHR45266:SF3">
    <property type="entry name" value="OXALOACETATE DECARBOXYLASE ALPHA CHAIN"/>
    <property type="match status" value="1"/>
</dbReference>
<proteinExistence type="predicted"/>
<evidence type="ECO:0000256" key="3">
    <source>
        <dbReference type="ARBA" id="ARBA00017562"/>
    </source>
</evidence>
<dbReference type="InterPro" id="IPR001882">
    <property type="entry name" value="Biotin_BS"/>
</dbReference>
<reference evidence="13" key="1">
    <citation type="journal article" date="2019" name="Int. J. Syst. Evol. Microbiol.">
        <title>The Global Catalogue of Microorganisms (GCM) 10K type strain sequencing project: providing services to taxonomists for standard genome sequencing and annotation.</title>
        <authorList>
            <consortium name="The Broad Institute Genomics Platform"/>
            <consortium name="The Broad Institute Genome Sequencing Center for Infectious Disease"/>
            <person name="Wu L."/>
            <person name="Ma J."/>
        </authorList>
    </citation>
    <scope>NUCLEOTIDE SEQUENCE [LARGE SCALE GENOMIC DNA]</scope>
    <source>
        <strain evidence="13">KCTC 52487</strain>
    </source>
</reference>
<accession>A0ABV7A0Z1</accession>
<comment type="caution">
    <text evidence="12">The sequence shown here is derived from an EMBL/GenBank/DDBJ whole genome shotgun (WGS) entry which is preliminary data.</text>
</comment>
<dbReference type="SUPFAM" id="SSF51230">
    <property type="entry name" value="Single hybrid motif"/>
    <property type="match status" value="1"/>
</dbReference>
<dbReference type="InterPro" id="IPR001249">
    <property type="entry name" value="AcCoA_biotinCC"/>
</dbReference>
<feature type="domain" description="Lipoyl-binding" evidence="11">
    <location>
        <begin position="83"/>
        <end position="165"/>
    </location>
</feature>
<gene>
    <name evidence="12" type="primary">accB</name>
    <name evidence="12" type="ORF">ACFOOR_14780</name>
</gene>
<evidence type="ECO:0000256" key="1">
    <source>
        <dbReference type="ARBA" id="ARBA00003761"/>
    </source>
</evidence>
<dbReference type="PRINTS" id="PR01071">
    <property type="entry name" value="ACOABIOTINCC"/>
</dbReference>
<evidence type="ECO:0000256" key="8">
    <source>
        <dbReference type="ARBA" id="ARBA00023267"/>
    </source>
</evidence>
<evidence type="ECO:0000256" key="7">
    <source>
        <dbReference type="ARBA" id="ARBA00023160"/>
    </source>
</evidence>
<keyword evidence="12" id="KW-0436">Ligase</keyword>
<organism evidence="12 13">
    <name type="scientific">Hyphobacterium vulgare</name>
    <dbReference type="NCBI Taxonomy" id="1736751"/>
    <lineage>
        <taxon>Bacteria</taxon>
        <taxon>Pseudomonadati</taxon>
        <taxon>Pseudomonadota</taxon>
        <taxon>Alphaproteobacteria</taxon>
        <taxon>Maricaulales</taxon>
        <taxon>Maricaulaceae</taxon>
        <taxon>Hyphobacterium</taxon>
    </lineage>
</organism>
<keyword evidence="8 9" id="KW-0092">Biotin</keyword>
<dbReference type="PANTHER" id="PTHR45266">
    <property type="entry name" value="OXALOACETATE DECARBOXYLASE ALPHA CHAIN"/>
    <property type="match status" value="1"/>
</dbReference>
<dbReference type="Gene3D" id="2.40.50.100">
    <property type="match status" value="1"/>
</dbReference>
<feature type="region of interest" description="Disordered" evidence="10">
    <location>
        <begin position="59"/>
        <end position="98"/>
    </location>
</feature>
<comment type="function">
    <text evidence="1 9">This protein is a component of the acetyl coenzyme A carboxylase complex; first, biotin carboxylase catalyzes the carboxylation of the carrier protein and then the transcarboxylase transfers the carboxyl group to form malonyl-CoA.</text>
</comment>
<dbReference type="PROSITE" id="PS50968">
    <property type="entry name" value="BIOTINYL_LIPOYL"/>
    <property type="match status" value="1"/>
</dbReference>
<evidence type="ECO:0000259" key="11">
    <source>
        <dbReference type="PROSITE" id="PS50968"/>
    </source>
</evidence>
<evidence type="ECO:0000313" key="12">
    <source>
        <dbReference type="EMBL" id="MFC2927371.1"/>
    </source>
</evidence>
<evidence type="ECO:0000256" key="6">
    <source>
        <dbReference type="ARBA" id="ARBA00023098"/>
    </source>
</evidence>
<keyword evidence="4 9" id="KW-0444">Lipid biosynthesis</keyword>
<dbReference type="RefSeq" id="WP_343163356.1">
    <property type="nucleotide sequence ID" value="NZ_JBHRSV010000028.1"/>
</dbReference>
<keyword evidence="6 9" id="KW-0443">Lipid metabolism</keyword>
<keyword evidence="13" id="KW-1185">Reference proteome</keyword>
<keyword evidence="7 9" id="KW-0275">Fatty acid biosynthesis</keyword>
<evidence type="ECO:0000256" key="9">
    <source>
        <dbReference type="RuleBase" id="RU364072"/>
    </source>
</evidence>
<protein>
    <recommendedName>
        <fullName evidence="3 9">Biotin carboxyl carrier protein of acetyl-CoA carboxylase</fullName>
    </recommendedName>
</protein>
<evidence type="ECO:0000256" key="10">
    <source>
        <dbReference type="SAM" id="MobiDB-lite"/>
    </source>
</evidence>
<evidence type="ECO:0000256" key="5">
    <source>
        <dbReference type="ARBA" id="ARBA00022832"/>
    </source>
</evidence>
<dbReference type="CDD" id="cd06850">
    <property type="entry name" value="biotinyl_domain"/>
    <property type="match status" value="1"/>
</dbReference>
<dbReference type="GO" id="GO:0003989">
    <property type="term" value="F:acetyl-CoA carboxylase activity"/>
    <property type="evidence" value="ECO:0007669"/>
    <property type="project" value="UniProtKB-EC"/>
</dbReference>
<comment type="pathway">
    <text evidence="2 9">Lipid metabolism; fatty acid biosynthesis.</text>
</comment>
<dbReference type="Proteomes" id="UP001595379">
    <property type="component" value="Unassembled WGS sequence"/>
</dbReference>
<dbReference type="InterPro" id="IPR050709">
    <property type="entry name" value="Biotin_Carboxyl_Carrier/Decarb"/>
</dbReference>
<dbReference type="Pfam" id="PF00364">
    <property type="entry name" value="Biotin_lipoyl"/>
    <property type="match status" value="1"/>
</dbReference>